<evidence type="ECO:0000256" key="3">
    <source>
        <dbReference type="ARBA" id="ARBA00022448"/>
    </source>
</evidence>
<evidence type="ECO:0000256" key="5">
    <source>
        <dbReference type="ARBA" id="ARBA00022597"/>
    </source>
</evidence>
<organism evidence="12 13">
    <name type="scientific">Pontibacillus yanchengensis</name>
    <dbReference type="NCBI Taxonomy" id="462910"/>
    <lineage>
        <taxon>Bacteria</taxon>
        <taxon>Bacillati</taxon>
        <taxon>Bacillota</taxon>
        <taxon>Bacilli</taxon>
        <taxon>Bacillales</taxon>
        <taxon>Bacillaceae</taxon>
        <taxon>Pontibacillus</taxon>
    </lineage>
</organism>
<evidence type="ECO:0000256" key="6">
    <source>
        <dbReference type="ARBA" id="ARBA00022737"/>
    </source>
</evidence>
<keyword evidence="4" id="KW-1003">Cell membrane</keyword>
<keyword evidence="10" id="KW-0472">Membrane</keyword>
<dbReference type="PANTHER" id="PTHR43790:SF3">
    <property type="entry name" value="D-ALLOSE IMPORT ATP-BINDING PROTEIN ALSA-RELATED"/>
    <property type="match status" value="1"/>
</dbReference>
<dbReference type="GO" id="GO:0015749">
    <property type="term" value="P:monosaccharide transmembrane transport"/>
    <property type="evidence" value="ECO:0007669"/>
    <property type="project" value="UniProtKB-ARBA"/>
</dbReference>
<evidence type="ECO:0000313" key="12">
    <source>
        <dbReference type="EMBL" id="MYL35837.1"/>
    </source>
</evidence>
<keyword evidence="5" id="KW-0762">Sugar transport</keyword>
<evidence type="ECO:0000256" key="9">
    <source>
        <dbReference type="ARBA" id="ARBA00022967"/>
    </source>
</evidence>
<proteinExistence type="predicted"/>
<evidence type="ECO:0000256" key="10">
    <source>
        <dbReference type="ARBA" id="ARBA00023136"/>
    </source>
</evidence>
<evidence type="ECO:0000256" key="8">
    <source>
        <dbReference type="ARBA" id="ARBA00022840"/>
    </source>
</evidence>
<gene>
    <name evidence="12" type="ORF">GLW05_19890</name>
</gene>
<dbReference type="InterPro" id="IPR003593">
    <property type="entry name" value="AAA+_ATPase"/>
</dbReference>
<dbReference type="AlphaFoldDB" id="A0A6I5A695"/>
<feature type="domain" description="ABC transporter" evidence="11">
    <location>
        <begin position="250"/>
        <end position="497"/>
    </location>
</feature>
<comment type="subcellular location">
    <subcellularLocation>
        <location evidence="2">Cell inner membrane</location>
    </subcellularLocation>
    <subcellularLocation>
        <location evidence="1">Cell membrane</location>
        <topology evidence="1">Peripheral membrane protein</topology>
    </subcellularLocation>
</comment>
<reference evidence="12 13" key="1">
    <citation type="submission" date="2019-11" db="EMBL/GenBank/DDBJ databases">
        <title>Genome sequences of 17 halophilic strains isolated from different environments.</title>
        <authorList>
            <person name="Furrow R.E."/>
        </authorList>
    </citation>
    <scope>NUCLEOTIDE SEQUENCE [LARGE SCALE GENOMIC DNA]</scope>
    <source>
        <strain evidence="12 13">22514_16_FS</strain>
    </source>
</reference>
<dbReference type="SUPFAM" id="SSF52540">
    <property type="entry name" value="P-loop containing nucleoside triphosphate hydrolases"/>
    <property type="match status" value="2"/>
</dbReference>
<evidence type="ECO:0000256" key="1">
    <source>
        <dbReference type="ARBA" id="ARBA00004202"/>
    </source>
</evidence>
<sequence>MENILRIEDISKKFPGVIALEDVSFSIKKGEVHALVGENGAGKSTLMKILSGVHKPTTGKIYLEDEEITLTDPKQAQNLGISIIYQEFSLIPYLNAVENIFLGREIKQSNGLLDKKLMKKKAAEVLKTMNADINLNIPVTNLSIAEQQFVEIAKAIAIETKVLIFDEPTASLTGKEIEDLFKLIEKLKAKGVTIIYISHHLEEIFQLCDSMTCLRDGSWVDTKKVSNTSKDEIVKMMVGREITNAYPEKSHIESDAKTLLEVKNLNNDSISDVQFSLYKGEILGIAGLVGSGRTEVVRALIGADKANKKEVYIHGKKVNIKSPTEALDEGIGLIPENRKSQGLILDASVKNNITLPILSKVINKVNIINRKEEEDIVNNSINDLLIKTPSSKQEVKNLSGGNQQKVVLAKWLNTDCNLLIFDEPTRGIDIGAKEEIYKLMRTLADKGISIIMISSELPEVLGMSDRILVMHKGKISTQIDGDNVTSEKVMHYATGGGSNEYVE</sequence>
<feature type="domain" description="ABC transporter" evidence="11">
    <location>
        <begin position="5"/>
        <end position="241"/>
    </location>
</feature>
<dbReference type="CDD" id="cd03216">
    <property type="entry name" value="ABC_Carb_Monos_I"/>
    <property type="match status" value="1"/>
</dbReference>
<evidence type="ECO:0000256" key="4">
    <source>
        <dbReference type="ARBA" id="ARBA00022475"/>
    </source>
</evidence>
<keyword evidence="9" id="KW-1278">Translocase</keyword>
<dbReference type="GO" id="GO:0005886">
    <property type="term" value="C:plasma membrane"/>
    <property type="evidence" value="ECO:0007669"/>
    <property type="project" value="UniProtKB-SubCell"/>
</dbReference>
<dbReference type="GO" id="GO:0005524">
    <property type="term" value="F:ATP binding"/>
    <property type="evidence" value="ECO:0007669"/>
    <property type="project" value="UniProtKB-KW"/>
</dbReference>
<dbReference type="FunFam" id="3.40.50.300:FF:000126">
    <property type="entry name" value="Galactose/methyl galactoside import ATP-binding protein MglA"/>
    <property type="match status" value="1"/>
</dbReference>
<dbReference type="SMART" id="SM00382">
    <property type="entry name" value="AAA"/>
    <property type="match status" value="2"/>
</dbReference>
<dbReference type="Proteomes" id="UP000468638">
    <property type="component" value="Unassembled WGS sequence"/>
</dbReference>
<keyword evidence="8 12" id="KW-0067">ATP-binding</keyword>
<dbReference type="EMBL" id="WMEQ01000022">
    <property type="protein sequence ID" value="MYL35837.1"/>
    <property type="molecule type" value="Genomic_DNA"/>
</dbReference>
<name>A0A6I5A695_9BACI</name>
<dbReference type="FunFam" id="3.40.50.300:FF:000127">
    <property type="entry name" value="Ribose import ATP-binding protein RbsA"/>
    <property type="match status" value="1"/>
</dbReference>
<dbReference type="PANTHER" id="PTHR43790">
    <property type="entry name" value="CARBOHYDRATE TRANSPORT ATP-BINDING PROTEIN MG119-RELATED"/>
    <property type="match status" value="1"/>
</dbReference>
<evidence type="ECO:0000256" key="2">
    <source>
        <dbReference type="ARBA" id="ARBA00004533"/>
    </source>
</evidence>
<dbReference type="PROSITE" id="PS50893">
    <property type="entry name" value="ABC_TRANSPORTER_2"/>
    <property type="match status" value="2"/>
</dbReference>
<evidence type="ECO:0000259" key="11">
    <source>
        <dbReference type="PROSITE" id="PS50893"/>
    </source>
</evidence>
<dbReference type="Pfam" id="PF00005">
    <property type="entry name" value="ABC_tran"/>
    <property type="match status" value="2"/>
</dbReference>
<keyword evidence="7" id="KW-0547">Nucleotide-binding</keyword>
<dbReference type="InterPro" id="IPR050107">
    <property type="entry name" value="ABC_carbohydrate_import_ATPase"/>
</dbReference>
<dbReference type="InterPro" id="IPR003439">
    <property type="entry name" value="ABC_transporter-like_ATP-bd"/>
</dbReference>
<accession>A0A6I5A695</accession>
<evidence type="ECO:0000313" key="13">
    <source>
        <dbReference type="Proteomes" id="UP000468638"/>
    </source>
</evidence>
<dbReference type="InterPro" id="IPR017871">
    <property type="entry name" value="ABC_transporter-like_CS"/>
</dbReference>
<dbReference type="CDD" id="cd03215">
    <property type="entry name" value="ABC_Carb_Monos_II"/>
    <property type="match status" value="1"/>
</dbReference>
<dbReference type="OrthoDB" id="9771863at2"/>
<evidence type="ECO:0000256" key="7">
    <source>
        <dbReference type="ARBA" id="ARBA00022741"/>
    </source>
</evidence>
<comment type="caution">
    <text evidence="12">The sequence shown here is derived from an EMBL/GenBank/DDBJ whole genome shotgun (WGS) entry which is preliminary data.</text>
</comment>
<dbReference type="GO" id="GO:0016887">
    <property type="term" value="F:ATP hydrolysis activity"/>
    <property type="evidence" value="ECO:0007669"/>
    <property type="project" value="InterPro"/>
</dbReference>
<dbReference type="Gene3D" id="3.40.50.300">
    <property type="entry name" value="P-loop containing nucleotide triphosphate hydrolases"/>
    <property type="match status" value="2"/>
</dbReference>
<keyword evidence="3" id="KW-0813">Transport</keyword>
<dbReference type="InterPro" id="IPR027417">
    <property type="entry name" value="P-loop_NTPase"/>
</dbReference>
<keyword evidence="6" id="KW-0677">Repeat</keyword>
<protein>
    <submittedName>
        <fullName evidence="12">ATP-binding cassette domain-containing protein</fullName>
    </submittedName>
</protein>
<dbReference type="PROSITE" id="PS00211">
    <property type="entry name" value="ABC_TRANSPORTER_1"/>
    <property type="match status" value="1"/>
</dbReference>